<keyword evidence="1" id="KW-0694">RNA-binding</keyword>
<dbReference type="SUPFAM" id="SSF54768">
    <property type="entry name" value="dsRNA-binding domain-like"/>
    <property type="match status" value="1"/>
</dbReference>
<evidence type="ECO:0000256" key="1">
    <source>
        <dbReference type="PROSITE-ProRule" id="PRU00266"/>
    </source>
</evidence>
<evidence type="ECO:0000313" key="3">
    <source>
        <dbReference type="EMBL" id="EMD30496.1"/>
    </source>
</evidence>
<dbReference type="InterPro" id="IPR014720">
    <property type="entry name" value="dsRBD_dom"/>
</dbReference>
<organism evidence="3 4">
    <name type="scientific">Ceriporiopsis subvermispora (strain B)</name>
    <name type="common">White-rot fungus</name>
    <name type="synonym">Gelatoporia subvermispora</name>
    <dbReference type="NCBI Taxonomy" id="914234"/>
    <lineage>
        <taxon>Eukaryota</taxon>
        <taxon>Fungi</taxon>
        <taxon>Dikarya</taxon>
        <taxon>Basidiomycota</taxon>
        <taxon>Agaricomycotina</taxon>
        <taxon>Agaricomycetes</taxon>
        <taxon>Polyporales</taxon>
        <taxon>Gelatoporiaceae</taxon>
        <taxon>Gelatoporia</taxon>
    </lineage>
</organism>
<dbReference type="Pfam" id="PF00035">
    <property type="entry name" value="dsrm"/>
    <property type="match status" value="1"/>
</dbReference>
<proteinExistence type="predicted"/>
<evidence type="ECO:0000259" key="2">
    <source>
        <dbReference type="PROSITE" id="PS50137"/>
    </source>
</evidence>
<dbReference type="PROSITE" id="PS50137">
    <property type="entry name" value="DS_RBD"/>
    <property type="match status" value="1"/>
</dbReference>
<dbReference type="GO" id="GO:0003723">
    <property type="term" value="F:RNA binding"/>
    <property type="evidence" value="ECO:0007669"/>
    <property type="project" value="UniProtKB-UniRule"/>
</dbReference>
<name>M2QVF6_CERS8</name>
<protein>
    <recommendedName>
        <fullName evidence="2">DRBM domain-containing protein</fullName>
    </recommendedName>
</protein>
<dbReference type="Proteomes" id="UP000016930">
    <property type="component" value="Unassembled WGS sequence"/>
</dbReference>
<reference evidence="3 4" key="1">
    <citation type="journal article" date="2012" name="Proc. Natl. Acad. Sci. U.S.A.">
        <title>Comparative genomics of Ceriporiopsis subvermispora and Phanerochaete chrysosporium provide insight into selective ligninolysis.</title>
        <authorList>
            <person name="Fernandez-Fueyo E."/>
            <person name="Ruiz-Duenas F.J."/>
            <person name="Ferreira P."/>
            <person name="Floudas D."/>
            <person name="Hibbett D.S."/>
            <person name="Canessa P."/>
            <person name="Larrondo L.F."/>
            <person name="James T.Y."/>
            <person name="Seelenfreund D."/>
            <person name="Lobos S."/>
            <person name="Polanco R."/>
            <person name="Tello M."/>
            <person name="Honda Y."/>
            <person name="Watanabe T."/>
            <person name="Watanabe T."/>
            <person name="Ryu J.S."/>
            <person name="Kubicek C.P."/>
            <person name="Schmoll M."/>
            <person name="Gaskell J."/>
            <person name="Hammel K.E."/>
            <person name="St John F.J."/>
            <person name="Vanden Wymelenberg A."/>
            <person name="Sabat G."/>
            <person name="Splinter BonDurant S."/>
            <person name="Syed K."/>
            <person name="Yadav J.S."/>
            <person name="Doddapaneni H."/>
            <person name="Subramanian V."/>
            <person name="Lavin J.L."/>
            <person name="Oguiza J.A."/>
            <person name="Perez G."/>
            <person name="Pisabarro A.G."/>
            <person name="Ramirez L."/>
            <person name="Santoyo F."/>
            <person name="Master E."/>
            <person name="Coutinho P.M."/>
            <person name="Henrissat B."/>
            <person name="Lombard V."/>
            <person name="Magnuson J.K."/>
            <person name="Kuees U."/>
            <person name="Hori C."/>
            <person name="Igarashi K."/>
            <person name="Samejima M."/>
            <person name="Held B.W."/>
            <person name="Barry K.W."/>
            <person name="LaButti K.M."/>
            <person name="Lapidus A."/>
            <person name="Lindquist E.A."/>
            <person name="Lucas S.M."/>
            <person name="Riley R."/>
            <person name="Salamov A.A."/>
            <person name="Hoffmeister D."/>
            <person name="Schwenk D."/>
            <person name="Hadar Y."/>
            <person name="Yarden O."/>
            <person name="de Vries R.P."/>
            <person name="Wiebenga A."/>
            <person name="Stenlid J."/>
            <person name="Eastwood D."/>
            <person name="Grigoriev I.V."/>
            <person name="Berka R.M."/>
            <person name="Blanchette R.A."/>
            <person name="Kersten P."/>
            <person name="Martinez A.T."/>
            <person name="Vicuna R."/>
            <person name="Cullen D."/>
        </authorList>
    </citation>
    <scope>NUCLEOTIDE SEQUENCE [LARGE SCALE GENOMIC DNA]</scope>
    <source>
        <strain evidence="3 4">B</strain>
    </source>
</reference>
<dbReference type="AlphaFoldDB" id="M2QVF6"/>
<keyword evidence="4" id="KW-1185">Reference proteome</keyword>
<dbReference type="HOGENOM" id="CLU_2468848_0_0_1"/>
<accession>M2QVF6</accession>
<sequence length="88" mass="10325">MPQFYIHPNWRSRFNHYMQHEGGTATMEWHELFVKSPEGRGGTWLIRLDICGMYLAMGTGWSKRQAREVVAEKAFRRLNGDSSVVFVY</sequence>
<feature type="domain" description="DRBM" evidence="2">
    <location>
        <begin position="9"/>
        <end position="80"/>
    </location>
</feature>
<gene>
    <name evidence="3" type="ORF">CERSUDRAFT_101304</name>
</gene>
<evidence type="ECO:0000313" key="4">
    <source>
        <dbReference type="Proteomes" id="UP000016930"/>
    </source>
</evidence>
<dbReference type="EMBL" id="KB446078">
    <property type="protein sequence ID" value="EMD30496.1"/>
    <property type="molecule type" value="Genomic_DNA"/>
</dbReference>
<dbReference type="Gene3D" id="3.30.160.20">
    <property type="match status" value="1"/>
</dbReference>